<dbReference type="AlphaFoldDB" id="A0AAD4MTC8"/>
<dbReference type="Proteomes" id="UP001201812">
    <property type="component" value="Unassembled WGS sequence"/>
</dbReference>
<proteinExistence type="predicted"/>
<evidence type="ECO:0000313" key="1">
    <source>
        <dbReference type="EMBL" id="KAI1700694.1"/>
    </source>
</evidence>
<gene>
    <name evidence="1" type="ORF">DdX_16555</name>
</gene>
<organism evidence="1 2">
    <name type="scientific">Ditylenchus destructor</name>
    <dbReference type="NCBI Taxonomy" id="166010"/>
    <lineage>
        <taxon>Eukaryota</taxon>
        <taxon>Metazoa</taxon>
        <taxon>Ecdysozoa</taxon>
        <taxon>Nematoda</taxon>
        <taxon>Chromadorea</taxon>
        <taxon>Rhabditida</taxon>
        <taxon>Tylenchina</taxon>
        <taxon>Tylenchomorpha</taxon>
        <taxon>Sphaerularioidea</taxon>
        <taxon>Anguinidae</taxon>
        <taxon>Anguininae</taxon>
        <taxon>Ditylenchus</taxon>
    </lineage>
</organism>
<protein>
    <submittedName>
        <fullName evidence="1">Uncharacterized protein</fullName>
    </submittedName>
</protein>
<keyword evidence="2" id="KW-1185">Reference proteome</keyword>
<sequence>MPKGPSKLLAGGLRYFEVGNVKVESLGTKKVYKVFSSLPVFYTRREATDDPECFLISSEKVQAIPQFSHELLIYFDAFVAHCFPPADNNDEKYLREAALG</sequence>
<evidence type="ECO:0000313" key="2">
    <source>
        <dbReference type="Proteomes" id="UP001201812"/>
    </source>
</evidence>
<dbReference type="EMBL" id="JAKKPZ010000137">
    <property type="protein sequence ID" value="KAI1700694.1"/>
    <property type="molecule type" value="Genomic_DNA"/>
</dbReference>
<reference evidence="1" key="1">
    <citation type="submission" date="2022-01" db="EMBL/GenBank/DDBJ databases">
        <title>Genome Sequence Resource for Two Populations of Ditylenchus destructor, the Migratory Endoparasitic Phytonematode.</title>
        <authorList>
            <person name="Zhang H."/>
            <person name="Lin R."/>
            <person name="Xie B."/>
        </authorList>
    </citation>
    <scope>NUCLEOTIDE SEQUENCE</scope>
    <source>
        <strain evidence="1">BazhouSP</strain>
    </source>
</reference>
<name>A0AAD4MTC8_9BILA</name>
<accession>A0AAD4MTC8</accession>
<comment type="caution">
    <text evidence="1">The sequence shown here is derived from an EMBL/GenBank/DDBJ whole genome shotgun (WGS) entry which is preliminary data.</text>
</comment>